<gene>
    <name evidence="6" type="ORF">VSU01S_21550</name>
</gene>
<dbReference type="EMBL" id="BJXK01000007">
    <property type="protein sequence ID" value="GEM79910.1"/>
    <property type="molecule type" value="Genomic_DNA"/>
</dbReference>
<dbReference type="PANTHER" id="PTHR31004">
    <property type="entry name" value="TRANSMEMBRANE PROTEIN 79"/>
    <property type="match status" value="1"/>
</dbReference>
<dbReference type="AlphaFoldDB" id="A0A511QRG4"/>
<feature type="transmembrane region" description="Helical" evidence="5">
    <location>
        <begin position="15"/>
        <end position="34"/>
    </location>
</feature>
<feature type="transmembrane region" description="Helical" evidence="5">
    <location>
        <begin position="111"/>
        <end position="140"/>
    </location>
</feature>
<sequence>MSLTDKQVGVLKGMIKGGAIAVSIVALGSFFNPFGFEELMTPIEKISIAILWSLIPTLFLAVSIGRLAKHRFFTAEDIDGGGLSAGTQQAKLLQSLLQNTFEQTVLAVLVYLAWSVAMPASCLSVIPIAALAFGLGRILFFAGYEKGAPSRAVGFTICFYPSIAMLITIAIAITYQQLS</sequence>
<protein>
    <recommendedName>
        <fullName evidence="8">MAPEG family protein</fullName>
    </recommendedName>
</protein>
<dbReference type="Pfam" id="PF01124">
    <property type="entry name" value="MAPEG"/>
    <property type="match status" value="1"/>
</dbReference>
<dbReference type="Gene3D" id="1.20.120.550">
    <property type="entry name" value="Membrane associated eicosanoid/glutathione metabolism-like domain"/>
    <property type="match status" value="1"/>
</dbReference>
<evidence type="ECO:0000256" key="1">
    <source>
        <dbReference type="ARBA" id="ARBA00004370"/>
    </source>
</evidence>
<evidence type="ECO:0000256" key="4">
    <source>
        <dbReference type="ARBA" id="ARBA00023136"/>
    </source>
</evidence>
<dbReference type="RefSeq" id="WP_119010074.1">
    <property type="nucleotide sequence ID" value="NZ_BJXK01000007.1"/>
</dbReference>
<evidence type="ECO:0000313" key="7">
    <source>
        <dbReference type="Proteomes" id="UP000321113"/>
    </source>
</evidence>
<evidence type="ECO:0008006" key="8">
    <source>
        <dbReference type="Google" id="ProtNLM"/>
    </source>
</evidence>
<evidence type="ECO:0000256" key="2">
    <source>
        <dbReference type="ARBA" id="ARBA00022692"/>
    </source>
</evidence>
<dbReference type="InterPro" id="IPR023352">
    <property type="entry name" value="MAPEG-like_dom_sf"/>
</dbReference>
<evidence type="ECO:0000313" key="6">
    <source>
        <dbReference type="EMBL" id="GEM79910.1"/>
    </source>
</evidence>
<dbReference type="OrthoDB" id="582367at2"/>
<keyword evidence="7" id="KW-1185">Reference proteome</keyword>
<accession>A0A511QRG4</accession>
<evidence type="ECO:0000256" key="5">
    <source>
        <dbReference type="SAM" id="Phobius"/>
    </source>
</evidence>
<feature type="transmembrane region" description="Helical" evidence="5">
    <location>
        <begin position="46"/>
        <end position="64"/>
    </location>
</feature>
<proteinExistence type="predicted"/>
<keyword evidence="4 5" id="KW-0472">Membrane</keyword>
<dbReference type="GO" id="GO:0005765">
    <property type="term" value="C:lysosomal membrane"/>
    <property type="evidence" value="ECO:0007669"/>
    <property type="project" value="TreeGrafter"/>
</dbReference>
<comment type="subcellular location">
    <subcellularLocation>
        <location evidence="1">Membrane</location>
    </subcellularLocation>
</comment>
<reference evidence="6 7" key="1">
    <citation type="submission" date="2019-07" db="EMBL/GenBank/DDBJ databases">
        <title>Whole genome shotgun sequence of Vibrio superstes NBRC 103154.</title>
        <authorList>
            <person name="Hosoyama A."/>
            <person name="Uohara A."/>
            <person name="Ohji S."/>
            <person name="Ichikawa N."/>
        </authorList>
    </citation>
    <scope>NUCLEOTIDE SEQUENCE [LARGE SCALE GENOMIC DNA]</scope>
    <source>
        <strain evidence="6 7">NBRC 103154</strain>
    </source>
</reference>
<dbReference type="GO" id="GO:0045055">
    <property type="term" value="P:regulated exocytosis"/>
    <property type="evidence" value="ECO:0007669"/>
    <property type="project" value="TreeGrafter"/>
</dbReference>
<keyword evidence="2 5" id="KW-0812">Transmembrane</keyword>
<keyword evidence="3 5" id="KW-1133">Transmembrane helix</keyword>
<organism evidence="6 7">
    <name type="scientific">Vibrio superstes NBRC 103154</name>
    <dbReference type="NCBI Taxonomy" id="1219062"/>
    <lineage>
        <taxon>Bacteria</taxon>
        <taxon>Pseudomonadati</taxon>
        <taxon>Pseudomonadota</taxon>
        <taxon>Gammaproteobacteria</taxon>
        <taxon>Vibrionales</taxon>
        <taxon>Vibrionaceae</taxon>
        <taxon>Vibrio</taxon>
    </lineage>
</organism>
<dbReference type="InterPro" id="IPR001129">
    <property type="entry name" value="Membr-assoc_MAPEG"/>
</dbReference>
<evidence type="ECO:0000256" key="3">
    <source>
        <dbReference type="ARBA" id="ARBA00022989"/>
    </source>
</evidence>
<dbReference type="Proteomes" id="UP000321113">
    <property type="component" value="Unassembled WGS sequence"/>
</dbReference>
<name>A0A511QRG4_9VIBR</name>
<dbReference type="SUPFAM" id="SSF161084">
    <property type="entry name" value="MAPEG domain-like"/>
    <property type="match status" value="1"/>
</dbReference>
<dbReference type="PANTHER" id="PTHR31004:SF1">
    <property type="entry name" value="TRANSMEMBRANE PROTEIN 79"/>
    <property type="match status" value="1"/>
</dbReference>
<comment type="caution">
    <text evidence="6">The sequence shown here is derived from an EMBL/GenBank/DDBJ whole genome shotgun (WGS) entry which is preliminary data.</text>
</comment>
<feature type="transmembrane region" description="Helical" evidence="5">
    <location>
        <begin position="152"/>
        <end position="175"/>
    </location>
</feature>